<dbReference type="GeneID" id="25727643"/>
<sequence>MLGLLLLDAAGASFVRAQAPLANAPAAVPLEAVSTPLRPPPSGAEQLEGRPAAIAAALAAQADVPLSLLRPQDPQAFAASLPRCWWARQAPL</sequence>
<organism evidence="2 3">
    <name type="scientific">Monoraphidium neglectum</name>
    <dbReference type="NCBI Taxonomy" id="145388"/>
    <lineage>
        <taxon>Eukaryota</taxon>
        <taxon>Viridiplantae</taxon>
        <taxon>Chlorophyta</taxon>
        <taxon>core chlorophytes</taxon>
        <taxon>Chlorophyceae</taxon>
        <taxon>CS clade</taxon>
        <taxon>Sphaeropleales</taxon>
        <taxon>Selenastraceae</taxon>
        <taxon>Monoraphidium</taxon>
    </lineage>
</organism>
<evidence type="ECO:0000256" key="1">
    <source>
        <dbReference type="SAM" id="SignalP"/>
    </source>
</evidence>
<name>A0A0D2M1D1_9CHLO</name>
<dbReference type="EMBL" id="KK102550">
    <property type="protein sequence ID" value="KIY97484.1"/>
    <property type="molecule type" value="Genomic_DNA"/>
</dbReference>
<reference evidence="2 3" key="1">
    <citation type="journal article" date="2013" name="BMC Genomics">
        <title>Reconstruction of the lipid metabolism for the microalga Monoraphidium neglectum from its genome sequence reveals characteristics suitable for biofuel production.</title>
        <authorList>
            <person name="Bogen C."/>
            <person name="Al-Dilaimi A."/>
            <person name="Albersmeier A."/>
            <person name="Wichmann J."/>
            <person name="Grundmann M."/>
            <person name="Rupp O."/>
            <person name="Lauersen K.J."/>
            <person name="Blifernez-Klassen O."/>
            <person name="Kalinowski J."/>
            <person name="Goesmann A."/>
            <person name="Mussgnug J.H."/>
            <person name="Kruse O."/>
        </authorList>
    </citation>
    <scope>NUCLEOTIDE SEQUENCE [LARGE SCALE GENOMIC DNA]</scope>
    <source>
        <strain evidence="2 3">SAG 48.87</strain>
    </source>
</reference>
<accession>A0A0D2M1D1</accession>
<dbReference type="RefSeq" id="XP_013896504.1">
    <property type="nucleotide sequence ID" value="XM_014041050.1"/>
</dbReference>
<dbReference type="Proteomes" id="UP000054498">
    <property type="component" value="Unassembled WGS sequence"/>
</dbReference>
<proteinExistence type="predicted"/>
<dbReference type="KEGG" id="mng:MNEG_10477"/>
<feature type="non-terminal residue" evidence="2">
    <location>
        <position position="92"/>
    </location>
</feature>
<keyword evidence="1" id="KW-0732">Signal</keyword>
<feature type="signal peptide" evidence="1">
    <location>
        <begin position="1"/>
        <end position="17"/>
    </location>
</feature>
<protein>
    <submittedName>
        <fullName evidence="2">Uncharacterized protein</fullName>
    </submittedName>
</protein>
<evidence type="ECO:0000313" key="2">
    <source>
        <dbReference type="EMBL" id="KIY97484.1"/>
    </source>
</evidence>
<evidence type="ECO:0000313" key="3">
    <source>
        <dbReference type="Proteomes" id="UP000054498"/>
    </source>
</evidence>
<feature type="chain" id="PRO_5002246652" evidence="1">
    <location>
        <begin position="18"/>
        <end position="92"/>
    </location>
</feature>
<gene>
    <name evidence="2" type="ORF">MNEG_10477</name>
</gene>
<keyword evidence="3" id="KW-1185">Reference proteome</keyword>
<dbReference type="AlphaFoldDB" id="A0A0D2M1D1"/>